<dbReference type="Gene3D" id="1.50.10.130">
    <property type="entry name" value="Terpene synthase, N-terminal domain"/>
    <property type="match status" value="1"/>
</dbReference>
<dbReference type="SFLD" id="SFLDG01019">
    <property type="entry name" value="Terpene_Cyclase_Like_1_C_Termi"/>
    <property type="match status" value="1"/>
</dbReference>
<dbReference type="FunFam" id="1.10.600.10:FF:000007">
    <property type="entry name" value="Isoprene synthase, chloroplastic"/>
    <property type="match status" value="1"/>
</dbReference>
<reference evidence="5" key="1">
    <citation type="submission" date="2023-05" db="EMBL/GenBank/DDBJ databases">
        <authorList>
            <person name="Huff M."/>
        </authorList>
    </citation>
    <scope>NUCLEOTIDE SEQUENCE</scope>
</reference>
<dbReference type="GO" id="GO:0016102">
    <property type="term" value="P:diterpenoid biosynthetic process"/>
    <property type="evidence" value="ECO:0007669"/>
    <property type="project" value="InterPro"/>
</dbReference>
<evidence type="ECO:0000259" key="4">
    <source>
        <dbReference type="Pfam" id="PF03936"/>
    </source>
</evidence>
<feature type="domain" description="Terpene synthase N-terminal" evidence="3">
    <location>
        <begin position="14"/>
        <end position="188"/>
    </location>
</feature>
<dbReference type="InterPro" id="IPR005630">
    <property type="entry name" value="Terpene_synthase_metal-bd"/>
</dbReference>
<dbReference type="InterPro" id="IPR008930">
    <property type="entry name" value="Terpenoid_cyclase/PrenylTrfase"/>
</dbReference>
<dbReference type="InterPro" id="IPR036965">
    <property type="entry name" value="Terpene_synth_N_sf"/>
</dbReference>
<dbReference type="GO" id="GO:0010333">
    <property type="term" value="F:terpene synthase activity"/>
    <property type="evidence" value="ECO:0007669"/>
    <property type="project" value="InterPro"/>
</dbReference>
<dbReference type="PANTHER" id="PTHR31225">
    <property type="entry name" value="OS04G0344100 PROTEIN-RELATED"/>
    <property type="match status" value="1"/>
</dbReference>
<dbReference type="GO" id="GO:0000287">
    <property type="term" value="F:magnesium ion binding"/>
    <property type="evidence" value="ECO:0007669"/>
    <property type="project" value="InterPro"/>
</dbReference>
<evidence type="ECO:0000313" key="6">
    <source>
        <dbReference type="Proteomes" id="UP000834106"/>
    </source>
</evidence>
<keyword evidence="6" id="KW-1185">Reference proteome</keyword>
<dbReference type="SUPFAM" id="SSF48576">
    <property type="entry name" value="Terpenoid synthases"/>
    <property type="match status" value="1"/>
</dbReference>
<dbReference type="CDD" id="cd00684">
    <property type="entry name" value="Terpene_cyclase_plant_C1"/>
    <property type="match status" value="1"/>
</dbReference>
<protein>
    <submittedName>
        <fullName evidence="5">Uncharacterized protein</fullName>
    </submittedName>
</protein>
<dbReference type="EMBL" id="OU503055">
    <property type="protein sequence ID" value="CAI9783888.1"/>
    <property type="molecule type" value="Genomic_DNA"/>
</dbReference>
<dbReference type="InterPro" id="IPR050148">
    <property type="entry name" value="Terpene_synthase-like"/>
</dbReference>
<dbReference type="Pfam" id="PF03936">
    <property type="entry name" value="Terpene_synth_C"/>
    <property type="match status" value="1"/>
</dbReference>
<dbReference type="FunFam" id="1.50.10.130:FF:000001">
    <property type="entry name" value="Isoprene synthase, chloroplastic"/>
    <property type="match status" value="1"/>
</dbReference>
<dbReference type="InterPro" id="IPR034741">
    <property type="entry name" value="Terpene_cyclase-like_1_C"/>
</dbReference>
<keyword evidence="2" id="KW-0479">Metal-binding</keyword>
<evidence type="ECO:0000256" key="2">
    <source>
        <dbReference type="ARBA" id="ARBA00022723"/>
    </source>
</evidence>
<dbReference type="InterPro" id="IPR001906">
    <property type="entry name" value="Terpene_synth_N"/>
</dbReference>
<dbReference type="InterPro" id="IPR008949">
    <property type="entry name" value="Isoprenoid_synthase_dom_sf"/>
</dbReference>
<dbReference type="SUPFAM" id="SSF48239">
    <property type="entry name" value="Terpenoid cyclases/Protein prenyltransferases"/>
    <property type="match status" value="1"/>
</dbReference>
<dbReference type="PANTHER" id="PTHR31225:SF256">
    <property type="entry name" value="(-)-ALPHA-TERPINEOL SYNTHASE-LIKE"/>
    <property type="match status" value="1"/>
</dbReference>
<dbReference type="InterPro" id="IPR044814">
    <property type="entry name" value="Terpene_cyclase_plant_C1"/>
</dbReference>
<dbReference type="SFLD" id="SFLDS00005">
    <property type="entry name" value="Isoprenoid_Synthase_Type_I"/>
    <property type="match status" value="1"/>
</dbReference>
<comment type="cofactor">
    <cofactor evidence="1">
        <name>Mg(2+)</name>
        <dbReference type="ChEBI" id="CHEBI:18420"/>
    </cofactor>
</comment>
<dbReference type="Proteomes" id="UP000834106">
    <property type="component" value="Chromosome 20"/>
</dbReference>
<evidence type="ECO:0000256" key="1">
    <source>
        <dbReference type="ARBA" id="ARBA00001946"/>
    </source>
</evidence>
<evidence type="ECO:0000259" key="3">
    <source>
        <dbReference type="Pfam" id="PF01397"/>
    </source>
</evidence>
<sequence>MEARRSANYEPSVWNDDYVQSIFSPYLGKEYLELAENLKEKIRIIINKTEDVLHQLELIDNLQRLDVCYHFKDEVKKILEHIYLTNKDSDNQNEKDLYSTALKFRLLRQHGYNVPQEVFSSFMEEGENFNAELSGDIVGILSLYEASFLSMENEGILDEARNFATHHLKERLQHITDQGLAMQVSHALELPLHWRVQKLEAKWFIYVYENRHDADYTILEFAKLDFNIVQAMYQDEIKQMSRWYKESSLTEKLSFARHRLVESFLWALGFTPEPQFRYSRRISTIIAVLVTIIDDFYDVYGSLDELELFTDIVERWDINALDQLPEYLRICFLFLFNSINEMAYDILKDHNFNIIPNAKKLWAELCRLYLIEARWYNSGYFPSLSEYLNIAVTSSTGPLVLFHGYVTTINPLTKKDLGRLEQNPGIIHWPSLILRLTDDLGTSSDELKRGDVPKSIQCYMNDTGCSEGDARDHIENLLDVTLKKLNKDILMDCSFKDFVGPALNMAKISRCFYLYGDGFGVPHLQTKKDLTSLIVEPIPLQQFRGDV</sequence>
<dbReference type="Pfam" id="PF01397">
    <property type="entry name" value="Terpene_synth"/>
    <property type="match status" value="1"/>
</dbReference>
<dbReference type="Gene3D" id="1.10.600.10">
    <property type="entry name" value="Farnesyl Diphosphate Synthase"/>
    <property type="match status" value="1"/>
</dbReference>
<proteinExistence type="predicted"/>
<evidence type="ECO:0000313" key="5">
    <source>
        <dbReference type="EMBL" id="CAI9783888.1"/>
    </source>
</evidence>
<gene>
    <name evidence="5" type="ORF">FPE_LOCUS31318</name>
</gene>
<organism evidence="5 6">
    <name type="scientific">Fraxinus pennsylvanica</name>
    <dbReference type="NCBI Taxonomy" id="56036"/>
    <lineage>
        <taxon>Eukaryota</taxon>
        <taxon>Viridiplantae</taxon>
        <taxon>Streptophyta</taxon>
        <taxon>Embryophyta</taxon>
        <taxon>Tracheophyta</taxon>
        <taxon>Spermatophyta</taxon>
        <taxon>Magnoliopsida</taxon>
        <taxon>eudicotyledons</taxon>
        <taxon>Gunneridae</taxon>
        <taxon>Pentapetalae</taxon>
        <taxon>asterids</taxon>
        <taxon>lamiids</taxon>
        <taxon>Lamiales</taxon>
        <taxon>Oleaceae</taxon>
        <taxon>Oleeae</taxon>
        <taxon>Fraxinus</taxon>
    </lineage>
</organism>
<name>A0AAD2A9W8_9LAMI</name>
<dbReference type="AlphaFoldDB" id="A0AAD2A9W8"/>
<feature type="domain" description="Terpene synthase metal-binding" evidence="4">
    <location>
        <begin position="245"/>
        <end position="482"/>
    </location>
</feature>
<accession>A0AAD2A9W8</accession>